<dbReference type="Proteomes" id="UP000011728">
    <property type="component" value="Chromosome"/>
</dbReference>
<dbReference type="KEGG" id="csr:Cspa_c42760"/>
<name>M1MJB5_9CLOT</name>
<dbReference type="EMBL" id="CP004121">
    <property type="protein sequence ID" value="AGF58029.1"/>
    <property type="molecule type" value="Genomic_DNA"/>
</dbReference>
<dbReference type="GO" id="GO:0003677">
    <property type="term" value="F:DNA binding"/>
    <property type="evidence" value="ECO:0007669"/>
    <property type="project" value="UniProtKB-KW"/>
</dbReference>
<dbReference type="OrthoDB" id="9811174at2"/>
<dbReference type="CDD" id="cd01109">
    <property type="entry name" value="HTH_YyaN"/>
    <property type="match status" value="1"/>
</dbReference>
<dbReference type="SUPFAM" id="SSF46955">
    <property type="entry name" value="Putative DNA-binding domain"/>
    <property type="match status" value="1"/>
</dbReference>
<evidence type="ECO:0000313" key="3">
    <source>
        <dbReference type="EMBL" id="AGF58029.1"/>
    </source>
</evidence>
<organism evidence="3 4">
    <name type="scientific">Clostridium saccharoperbutylacetonicum N1-4(HMT)</name>
    <dbReference type="NCBI Taxonomy" id="931276"/>
    <lineage>
        <taxon>Bacteria</taxon>
        <taxon>Bacillati</taxon>
        <taxon>Bacillota</taxon>
        <taxon>Clostridia</taxon>
        <taxon>Eubacteriales</taxon>
        <taxon>Clostridiaceae</taxon>
        <taxon>Clostridium</taxon>
    </lineage>
</organism>
<evidence type="ECO:0000256" key="1">
    <source>
        <dbReference type="ARBA" id="ARBA00023125"/>
    </source>
</evidence>
<dbReference type="Gene3D" id="1.10.1660.10">
    <property type="match status" value="1"/>
</dbReference>
<dbReference type="InterPro" id="IPR000551">
    <property type="entry name" value="MerR-type_HTH_dom"/>
</dbReference>
<keyword evidence="1" id="KW-0238">DNA-binding</keyword>
<dbReference type="PANTHER" id="PTHR30204">
    <property type="entry name" value="REDOX-CYCLING DRUG-SENSING TRANSCRIPTIONAL ACTIVATOR SOXR"/>
    <property type="match status" value="1"/>
</dbReference>
<proteinExistence type="predicted"/>
<dbReference type="InterPro" id="IPR009061">
    <property type="entry name" value="DNA-bd_dom_put_sf"/>
</dbReference>
<dbReference type="eggNOG" id="COG0789">
    <property type="taxonomic scope" value="Bacteria"/>
</dbReference>
<dbReference type="PROSITE" id="PS50937">
    <property type="entry name" value="HTH_MERR_2"/>
    <property type="match status" value="1"/>
</dbReference>
<dbReference type="SMART" id="SM00422">
    <property type="entry name" value="HTH_MERR"/>
    <property type="match status" value="1"/>
</dbReference>
<accession>M1MJB5</accession>
<dbReference type="STRING" id="36745.CLSAP_40330"/>
<dbReference type="RefSeq" id="WP_015394340.1">
    <property type="nucleotide sequence ID" value="NC_020291.1"/>
</dbReference>
<evidence type="ECO:0000313" key="4">
    <source>
        <dbReference type="Proteomes" id="UP000011728"/>
    </source>
</evidence>
<dbReference type="HOGENOM" id="CLU_060077_8_0_9"/>
<dbReference type="InterPro" id="IPR047057">
    <property type="entry name" value="MerR_fam"/>
</dbReference>
<keyword evidence="4" id="KW-1185">Reference proteome</keyword>
<dbReference type="GO" id="GO:0003700">
    <property type="term" value="F:DNA-binding transcription factor activity"/>
    <property type="evidence" value="ECO:0007669"/>
    <property type="project" value="InterPro"/>
</dbReference>
<protein>
    <submittedName>
        <fullName evidence="3">Transcriptional regulator, MerR family</fullName>
    </submittedName>
</protein>
<dbReference type="Pfam" id="PF13411">
    <property type="entry name" value="MerR_1"/>
    <property type="match status" value="1"/>
</dbReference>
<dbReference type="AlphaFoldDB" id="M1MJB5"/>
<evidence type="ECO:0000259" key="2">
    <source>
        <dbReference type="PROSITE" id="PS50937"/>
    </source>
</evidence>
<reference evidence="3 4" key="1">
    <citation type="submission" date="2013-02" db="EMBL/GenBank/DDBJ databases">
        <title>Genome sequence of Clostridium saccharoperbutylacetonicum N1-4(HMT).</title>
        <authorList>
            <person name="Poehlein A."/>
            <person name="Daniel R."/>
        </authorList>
    </citation>
    <scope>NUCLEOTIDE SEQUENCE [LARGE SCALE GENOMIC DNA]</scope>
    <source>
        <strain evidence="4">N1-4(HMT)</strain>
    </source>
</reference>
<gene>
    <name evidence="3" type="ORF">Cspa_c42760</name>
</gene>
<sequence length="148" mass="17445">MTYSIKDISQILGLSIYTIRFYDKEGLLPFVSRNKSGNREFTESDLNLFKVICCLKNSGMQIKDIKRYIDFCMEGANTIDARKKLLFEHRKEILQQIEELNKSLEIVDFKIEMYEAPNAIEIINEQRRHAYEEKRENKLLQTDEAGNI</sequence>
<feature type="domain" description="HTH merR-type" evidence="2">
    <location>
        <begin position="2"/>
        <end position="71"/>
    </location>
</feature>
<dbReference type="PATRIC" id="fig|931276.5.peg.4306"/>
<dbReference type="PANTHER" id="PTHR30204:SF82">
    <property type="entry name" value="TRANSCRIPTIONAL REGULATOR, MERR FAMILY"/>
    <property type="match status" value="1"/>
</dbReference>